<keyword evidence="5 11" id="KW-0432">Leucine biosynthesis</keyword>
<reference evidence="13 14" key="1">
    <citation type="submission" date="2019-03" db="EMBL/GenBank/DDBJ databases">
        <title>Genomic Encyclopedia of Type Strains, Phase IV (KMG-IV): sequencing the most valuable type-strain genomes for metagenomic binning, comparative biology and taxonomic classification.</title>
        <authorList>
            <person name="Goeker M."/>
        </authorList>
    </citation>
    <scope>NUCLEOTIDE SEQUENCE [LARGE SCALE GENOMIC DNA]</scope>
    <source>
        <strain evidence="13 14">DSM 24176</strain>
    </source>
</reference>
<dbReference type="Gene3D" id="3.20.20.70">
    <property type="entry name" value="Aldolase class I"/>
    <property type="match status" value="1"/>
</dbReference>
<dbReference type="InterPro" id="IPR054691">
    <property type="entry name" value="LeuA/HCS_post-cat"/>
</dbReference>
<evidence type="ECO:0000256" key="7">
    <source>
        <dbReference type="ARBA" id="ARBA00022679"/>
    </source>
</evidence>
<evidence type="ECO:0000256" key="8">
    <source>
        <dbReference type="ARBA" id="ARBA00022723"/>
    </source>
</evidence>
<dbReference type="CDD" id="cd07940">
    <property type="entry name" value="DRE_TIM_IPMS"/>
    <property type="match status" value="1"/>
</dbReference>
<feature type="binding site" evidence="11">
    <location>
        <position position="203"/>
    </location>
    <ligand>
        <name>Mn(2+)</name>
        <dbReference type="ChEBI" id="CHEBI:29035"/>
    </ligand>
</feature>
<dbReference type="PANTHER" id="PTHR10277:SF9">
    <property type="entry name" value="2-ISOPROPYLMALATE SYNTHASE 1, CHLOROPLASTIC-RELATED"/>
    <property type="match status" value="1"/>
</dbReference>
<keyword evidence="10 11" id="KW-0100">Branched-chain amino acid biosynthesis</keyword>
<evidence type="ECO:0000256" key="5">
    <source>
        <dbReference type="ARBA" id="ARBA00022430"/>
    </source>
</evidence>
<dbReference type="Pfam" id="PF00682">
    <property type="entry name" value="HMGL-like"/>
    <property type="match status" value="1"/>
</dbReference>
<accession>A0A4R1MYW1</accession>
<comment type="cofactor">
    <cofactor evidence="11">
        <name>Mn(2+)</name>
        <dbReference type="ChEBI" id="CHEBI:29035"/>
    </cofactor>
</comment>
<keyword evidence="7 11" id="KW-0808">Transferase</keyword>
<comment type="subunit">
    <text evidence="11">Homodimer.</text>
</comment>
<evidence type="ECO:0000256" key="3">
    <source>
        <dbReference type="ARBA" id="ARBA00012973"/>
    </source>
</evidence>
<evidence type="ECO:0000256" key="6">
    <source>
        <dbReference type="ARBA" id="ARBA00022605"/>
    </source>
</evidence>
<evidence type="ECO:0000256" key="10">
    <source>
        <dbReference type="ARBA" id="ARBA00023304"/>
    </source>
</evidence>
<dbReference type="GO" id="GO:0030145">
    <property type="term" value="F:manganese ion binding"/>
    <property type="evidence" value="ECO:0007669"/>
    <property type="project" value="UniProtKB-UniRule"/>
</dbReference>
<comment type="catalytic activity">
    <reaction evidence="11">
        <text>3-methyl-2-oxobutanoate + acetyl-CoA + H2O = (2S)-2-isopropylmalate + CoA + H(+)</text>
        <dbReference type="Rhea" id="RHEA:21524"/>
        <dbReference type="ChEBI" id="CHEBI:1178"/>
        <dbReference type="ChEBI" id="CHEBI:11851"/>
        <dbReference type="ChEBI" id="CHEBI:15377"/>
        <dbReference type="ChEBI" id="CHEBI:15378"/>
        <dbReference type="ChEBI" id="CHEBI:57287"/>
        <dbReference type="ChEBI" id="CHEBI:57288"/>
        <dbReference type="EC" id="2.3.3.13"/>
    </reaction>
</comment>
<evidence type="ECO:0000256" key="1">
    <source>
        <dbReference type="ARBA" id="ARBA00004689"/>
    </source>
</evidence>
<comment type="caution">
    <text evidence="13">The sequence shown here is derived from an EMBL/GenBank/DDBJ whole genome shotgun (WGS) entry which is preliminary data.</text>
</comment>
<dbReference type="Gene3D" id="1.10.238.260">
    <property type="match status" value="1"/>
</dbReference>
<dbReference type="HAMAP" id="MF_01025">
    <property type="entry name" value="LeuA_type1"/>
    <property type="match status" value="1"/>
</dbReference>
<dbReference type="GO" id="GO:0005737">
    <property type="term" value="C:cytoplasm"/>
    <property type="evidence" value="ECO:0007669"/>
    <property type="project" value="UniProtKB-UniRule"/>
</dbReference>
<keyword evidence="11" id="KW-0963">Cytoplasm</keyword>
<dbReference type="FunFam" id="1.10.238.260:FF:000001">
    <property type="entry name" value="2-isopropylmalate synthase"/>
    <property type="match status" value="1"/>
</dbReference>
<feature type="binding site" evidence="11">
    <location>
        <position position="237"/>
    </location>
    <ligand>
        <name>Mn(2+)</name>
        <dbReference type="ChEBI" id="CHEBI:29035"/>
    </ligand>
</feature>
<dbReference type="InterPro" id="IPR036230">
    <property type="entry name" value="LeuA_allosteric_dom_sf"/>
</dbReference>
<dbReference type="PANTHER" id="PTHR10277">
    <property type="entry name" value="HOMOCITRATE SYNTHASE-RELATED"/>
    <property type="match status" value="1"/>
</dbReference>
<dbReference type="InterPro" id="IPR005671">
    <property type="entry name" value="LeuA_bact_synth"/>
</dbReference>
<feature type="binding site" evidence="11">
    <location>
        <position position="201"/>
    </location>
    <ligand>
        <name>Mn(2+)</name>
        <dbReference type="ChEBI" id="CHEBI:29035"/>
    </ligand>
</feature>
<dbReference type="UniPathway" id="UPA00048">
    <property type="reaction ID" value="UER00070"/>
</dbReference>
<keyword evidence="6 11" id="KW-0028">Amino-acid biosynthesis</keyword>
<dbReference type="PROSITE" id="PS00815">
    <property type="entry name" value="AIPM_HOMOCIT_SYNTH_1"/>
    <property type="match status" value="1"/>
</dbReference>
<feature type="binding site" evidence="11">
    <location>
        <position position="13"/>
    </location>
    <ligand>
        <name>Mn(2+)</name>
        <dbReference type="ChEBI" id="CHEBI:29035"/>
    </ligand>
</feature>
<dbReference type="Pfam" id="PF08502">
    <property type="entry name" value="LeuA_dimer"/>
    <property type="match status" value="1"/>
</dbReference>
<dbReference type="InterPro" id="IPR002034">
    <property type="entry name" value="AIPM/Hcit_synth_CS"/>
</dbReference>
<evidence type="ECO:0000313" key="14">
    <source>
        <dbReference type="Proteomes" id="UP000294545"/>
    </source>
</evidence>
<keyword evidence="8 11" id="KW-0479">Metal-binding</keyword>
<dbReference type="InterPro" id="IPR013709">
    <property type="entry name" value="2-isopropylmalate_synth_dimer"/>
</dbReference>
<dbReference type="InterPro" id="IPR013785">
    <property type="entry name" value="Aldolase_TIM"/>
</dbReference>
<dbReference type="FunFam" id="3.30.160.270:FF:000003">
    <property type="entry name" value="2-isopropylmalate synthase"/>
    <property type="match status" value="1"/>
</dbReference>
<dbReference type="SMART" id="SM00917">
    <property type="entry name" value="LeuA_dimer"/>
    <property type="match status" value="1"/>
</dbReference>
<comment type="function">
    <text evidence="11">Catalyzes the condensation of the acetyl group of acetyl-CoA with 3-methyl-2-oxobutanoate (2-ketoisovalerate) to form 3-carboxy-3-hydroxy-4-methylpentanoate (2-isopropylmalate).</text>
</comment>
<dbReference type="PROSITE" id="PS50991">
    <property type="entry name" value="PYR_CT"/>
    <property type="match status" value="1"/>
</dbReference>
<dbReference type="Proteomes" id="UP000294545">
    <property type="component" value="Unassembled WGS sequence"/>
</dbReference>
<evidence type="ECO:0000256" key="2">
    <source>
        <dbReference type="ARBA" id="ARBA00009396"/>
    </source>
</evidence>
<dbReference type="EMBL" id="SMGQ01000011">
    <property type="protein sequence ID" value="TCK98436.1"/>
    <property type="molecule type" value="Genomic_DNA"/>
</dbReference>
<gene>
    <name evidence="11" type="primary">leuA</name>
    <name evidence="13" type="ORF">EDC19_0856</name>
</gene>
<keyword evidence="9 11" id="KW-0464">Manganese</keyword>
<dbReference type="Pfam" id="PF22617">
    <property type="entry name" value="HCS_D2"/>
    <property type="match status" value="1"/>
</dbReference>
<dbReference type="Gene3D" id="3.30.160.270">
    <property type="match status" value="1"/>
</dbReference>
<dbReference type="RefSeq" id="WP_207668950.1">
    <property type="nucleotide sequence ID" value="NZ_SMGQ01000011.1"/>
</dbReference>
<dbReference type="NCBIfam" id="NF002086">
    <property type="entry name" value="PRK00915.1-3"/>
    <property type="match status" value="1"/>
</dbReference>
<dbReference type="GO" id="GO:0009098">
    <property type="term" value="P:L-leucine biosynthetic process"/>
    <property type="evidence" value="ECO:0007669"/>
    <property type="project" value="UniProtKB-UniRule"/>
</dbReference>
<dbReference type="SUPFAM" id="SSF51569">
    <property type="entry name" value="Aldolase"/>
    <property type="match status" value="1"/>
</dbReference>
<evidence type="ECO:0000313" key="13">
    <source>
        <dbReference type="EMBL" id="TCK98436.1"/>
    </source>
</evidence>
<dbReference type="NCBIfam" id="NF002088">
    <property type="entry name" value="PRK00915.1-5"/>
    <property type="match status" value="1"/>
</dbReference>
<comment type="similarity">
    <text evidence="2 11">Belongs to the alpha-IPM synthase/homocitrate synthase family. LeuA type 1 subfamily.</text>
</comment>
<proteinExistence type="inferred from homology"/>
<dbReference type="AlphaFoldDB" id="A0A4R1MYW1"/>
<organism evidence="13 14">
    <name type="scientific">Natranaerovirga hydrolytica</name>
    <dbReference type="NCBI Taxonomy" id="680378"/>
    <lineage>
        <taxon>Bacteria</taxon>
        <taxon>Bacillati</taxon>
        <taxon>Bacillota</taxon>
        <taxon>Clostridia</taxon>
        <taxon>Lachnospirales</taxon>
        <taxon>Natranaerovirgaceae</taxon>
        <taxon>Natranaerovirga</taxon>
    </lineage>
</organism>
<sequence length="517" mass="56444">MRHIKVFDTTLRDGEQSPGCSMNLEEKVQVALQLEKLGVDVMEAGFAIASPGDFEAVKTVAEKVKNSTVASLARALPKDIDRAWEAVKNANSPRIHTFLATSDIHMQYKLKKTPEQVLEQATEMVKYASKYCSNVEFSAEDASRSNKDFLCKVFESVIHAGANVINIPDTVGYTTPDEFYEMITYIKNNVSNIHKADISIHCHNDLGLGVANSLAAVRAGATQIECTINGIGERAGNAALEEIVMALETRKDFYQAQTGIQTTEIYPTSRLITSVTGSLIQANKAIVGANAFAHESGIHQHGMLANKSTYEIMTPESIGLTENKMVLGKHSGRHAFEDRLINLGYQLTKEEIDDAFKAFKLLADKKKTVTDKDIEALAGEKQVHTPEIYAFERFVINSGNSITATANVKISREEGSFEEVSTGDGPIDASFKAIDKIVGIDFALEDYKIQSVTEGKDAQGSVVIKLLKDGIIYKGSGLSTDIIEASIKAYIGAINKMLDASMRREKEATEDVEGGNI</sequence>
<comment type="pathway">
    <text evidence="1 11">Amino-acid biosynthesis; L-leucine biosynthesis; L-leucine from 3-methyl-2-oxobutanoate: step 1/4.</text>
</comment>
<dbReference type="FunFam" id="3.20.20.70:FF:000010">
    <property type="entry name" value="2-isopropylmalate synthase"/>
    <property type="match status" value="1"/>
</dbReference>
<evidence type="ECO:0000256" key="11">
    <source>
        <dbReference type="HAMAP-Rule" id="MF_01025"/>
    </source>
</evidence>
<dbReference type="PROSITE" id="PS00816">
    <property type="entry name" value="AIPM_HOMOCIT_SYNTH_2"/>
    <property type="match status" value="1"/>
</dbReference>
<dbReference type="GO" id="GO:0003985">
    <property type="term" value="F:acetyl-CoA C-acetyltransferase activity"/>
    <property type="evidence" value="ECO:0007669"/>
    <property type="project" value="UniProtKB-UniRule"/>
</dbReference>
<dbReference type="SUPFAM" id="SSF110921">
    <property type="entry name" value="2-isopropylmalate synthase LeuA, allosteric (dimerisation) domain"/>
    <property type="match status" value="1"/>
</dbReference>
<keyword evidence="14" id="KW-1185">Reference proteome</keyword>
<protein>
    <recommendedName>
        <fullName evidence="4 11">2-isopropylmalate synthase</fullName>
        <ecNumber evidence="3 11">2.3.3.13</ecNumber>
    </recommendedName>
    <alternativeName>
        <fullName evidence="11">Alpha-IPM synthase</fullName>
    </alternativeName>
    <alternativeName>
        <fullName evidence="11">Alpha-isopropylmalate synthase</fullName>
    </alternativeName>
</protein>
<dbReference type="InterPro" id="IPR000891">
    <property type="entry name" value="PYR_CT"/>
</dbReference>
<feature type="region of interest" description="Regulatory domain" evidence="11">
    <location>
        <begin position="390"/>
        <end position="517"/>
    </location>
</feature>
<name>A0A4R1MYW1_9FIRM</name>
<evidence type="ECO:0000259" key="12">
    <source>
        <dbReference type="PROSITE" id="PS50991"/>
    </source>
</evidence>
<dbReference type="EC" id="2.3.3.13" evidence="3 11"/>
<dbReference type="GO" id="GO:0003852">
    <property type="term" value="F:2-isopropylmalate synthase activity"/>
    <property type="evidence" value="ECO:0007669"/>
    <property type="project" value="UniProtKB-UniRule"/>
</dbReference>
<dbReference type="NCBIfam" id="NF002085">
    <property type="entry name" value="PRK00915.1-2"/>
    <property type="match status" value="1"/>
</dbReference>
<evidence type="ECO:0000256" key="4">
    <source>
        <dbReference type="ARBA" id="ARBA00018198"/>
    </source>
</evidence>
<dbReference type="NCBIfam" id="TIGR00973">
    <property type="entry name" value="leuA_bact"/>
    <property type="match status" value="1"/>
</dbReference>
<dbReference type="InterPro" id="IPR050073">
    <property type="entry name" value="2-IPM_HCS-like"/>
</dbReference>
<evidence type="ECO:0000256" key="9">
    <source>
        <dbReference type="ARBA" id="ARBA00023211"/>
    </source>
</evidence>
<feature type="domain" description="Pyruvate carboxyltransferase" evidence="12">
    <location>
        <begin position="4"/>
        <end position="266"/>
    </location>
</feature>